<comment type="similarity">
    <text evidence="3">Belongs to the major facilitator superfamily. TCR/Tet family.</text>
</comment>
<dbReference type="InterPro" id="IPR005829">
    <property type="entry name" value="Sugar_transporter_CS"/>
</dbReference>
<organism evidence="10 11">
    <name type="scientific">Sphingomonas hylomeconis</name>
    <dbReference type="NCBI Taxonomy" id="1395958"/>
    <lineage>
        <taxon>Bacteria</taxon>
        <taxon>Pseudomonadati</taxon>
        <taxon>Pseudomonadota</taxon>
        <taxon>Alphaproteobacteria</taxon>
        <taxon>Sphingomonadales</taxon>
        <taxon>Sphingomonadaceae</taxon>
        <taxon>Sphingomonas</taxon>
    </lineage>
</organism>
<proteinExistence type="inferred from homology"/>
<dbReference type="PROSITE" id="PS00216">
    <property type="entry name" value="SUGAR_TRANSPORT_1"/>
    <property type="match status" value="1"/>
</dbReference>
<feature type="transmembrane region" description="Helical" evidence="8">
    <location>
        <begin position="50"/>
        <end position="74"/>
    </location>
</feature>
<dbReference type="SUPFAM" id="SSF103473">
    <property type="entry name" value="MFS general substrate transporter"/>
    <property type="match status" value="1"/>
</dbReference>
<keyword evidence="7 8" id="KW-0472">Membrane</keyword>
<gene>
    <name evidence="10" type="ORF">ACFONA_03205</name>
</gene>
<sequence length="395" mass="40950">MTVMTASPMAARQATTRHGVVLMAAAVMPAMAIISLVPVLPLLLREFAAVPGAAFLVPIALTIPALCVAIFSPAAGWLSDRVGRKWVQVTALVLYGLIGLMPLYLTSLTWIVVSRVLLGLMEAAITTVATTLIGDYYDGERRERWIAIQTAVVSLSAIVLIAAGGILGEMLGSRGPFLLYLLALPIGLFSAMILFEPPATRTTAQQTLFPFARVLPIVAITLGAALLFYTMLIQIGPIMEIVGVTSPAAIGGAGAAANFGVVIGALIFRRGAQQNRTLLLAAGFALAAIGYVGVSQSSGFWIVAMFAVISCVGGGILLPTLLTWVMQVLPPAARGRGTGLWTGTFFLAQFMAPLIAVALTELTGGLKPALLIFGIGAAGAAAIAGVASRRRPATA</sequence>
<feature type="transmembrane region" description="Helical" evidence="8">
    <location>
        <begin position="111"/>
        <end position="133"/>
    </location>
</feature>
<dbReference type="EMBL" id="JBHRXP010000001">
    <property type="protein sequence ID" value="MFC3579162.1"/>
    <property type="molecule type" value="Genomic_DNA"/>
</dbReference>
<keyword evidence="5 8" id="KW-0812">Transmembrane</keyword>
<dbReference type="CDD" id="cd17473">
    <property type="entry name" value="MFS_arabinose_efflux_permease_like"/>
    <property type="match status" value="1"/>
</dbReference>
<feature type="transmembrane region" description="Helical" evidence="8">
    <location>
        <begin position="277"/>
        <end position="294"/>
    </location>
</feature>
<dbReference type="Gene3D" id="1.20.1250.20">
    <property type="entry name" value="MFS general substrate transporter like domains"/>
    <property type="match status" value="1"/>
</dbReference>
<comment type="function">
    <text evidence="1">Resistance to tetracycline by an active tetracycline efflux. This is an energy-dependent process that decreases the accumulation of the antibiotic in whole cells. This protein functions as a metal-tetracycline/H(+) antiporter.</text>
</comment>
<evidence type="ECO:0000256" key="7">
    <source>
        <dbReference type="ARBA" id="ARBA00023136"/>
    </source>
</evidence>
<feature type="transmembrane region" description="Helical" evidence="8">
    <location>
        <begin position="20"/>
        <end position="44"/>
    </location>
</feature>
<dbReference type="PANTHER" id="PTHR43124">
    <property type="entry name" value="PURINE EFFLUX PUMP PBUE"/>
    <property type="match status" value="1"/>
</dbReference>
<dbReference type="InterPro" id="IPR011701">
    <property type="entry name" value="MFS"/>
</dbReference>
<dbReference type="InterPro" id="IPR001958">
    <property type="entry name" value="Tet-R_TetA/multi-R_MdtG-like"/>
</dbReference>
<evidence type="ECO:0000313" key="10">
    <source>
        <dbReference type="EMBL" id="MFC3579162.1"/>
    </source>
</evidence>
<feature type="transmembrane region" description="Helical" evidence="8">
    <location>
        <begin position="177"/>
        <end position="195"/>
    </location>
</feature>
<feature type="transmembrane region" description="Helical" evidence="8">
    <location>
        <begin position="86"/>
        <end position="105"/>
    </location>
</feature>
<dbReference type="Proteomes" id="UP001595713">
    <property type="component" value="Unassembled WGS sequence"/>
</dbReference>
<evidence type="ECO:0000256" key="8">
    <source>
        <dbReference type="SAM" id="Phobius"/>
    </source>
</evidence>
<comment type="subcellular location">
    <subcellularLocation>
        <location evidence="2">Cell membrane</location>
        <topology evidence="2">Multi-pass membrane protein</topology>
    </subcellularLocation>
</comment>
<dbReference type="InterPro" id="IPR050189">
    <property type="entry name" value="MFS_Efflux_Transporters"/>
</dbReference>
<dbReference type="PANTHER" id="PTHR43124:SF3">
    <property type="entry name" value="CHLORAMPHENICOL EFFLUX PUMP RV0191"/>
    <property type="match status" value="1"/>
</dbReference>
<dbReference type="Pfam" id="PF07690">
    <property type="entry name" value="MFS_1"/>
    <property type="match status" value="1"/>
</dbReference>
<comment type="caution">
    <text evidence="10">The sequence shown here is derived from an EMBL/GenBank/DDBJ whole genome shotgun (WGS) entry which is preliminary data.</text>
</comment>
<feature type="transmembrane region" description="Helical" evidence="8">
    <location>
        <begin position="145"/>
        <end position="165"/>
    </location>
</feature>
<dbReference type="InterPro" id="IPR020846">
    <property type="entry name" value="MFS_dom"/>
</dbReference>
<evidence type="ECO:0000256" key="5">
    <source>
        <dbReference type="ARBA" id="ARBA00022692"/>
    </source>
</evidence>
<dbReference type="PROSITE" id="PS50850">
    <property type="entry name" value="MFS"/>
    <property type="match status" value="1"/>
</dbReference>
<protein>
    <submittedName>
        <fullName evidence="10">MFS transporter</fullName>
    </submittedName>
</protein>
<keyword evidence="11" id="KW-1185">Reference proteome</keyword>
<feature type="transmembrane region" description="Helical" evidence="8">
    <location>
        <begin position="365"/>
        <end position="387"/>
    </location>
</feature>
<evidence type="ECO:0000256" key="1">
    <source>
        <dbReference type="ARBA" id="ARBA00003279"/>
    </source>
</evidence>
<feature type="transmembrane region" description="Helical" evidence="8">
    <location>
        <begin position="338"/>
        <end position="359"/>
    </location>
</feature>
<evidence type="ECO:0000256" key="3">
    <source>
        <dbReference type="ARBA" id="ARBA00007520"/>
    </source>
</evidence>
<evidence type="ECO:0000259" key="9">
    <source>
        <dbReference type="PROSITE" id="PS50850"/>
    </source>
</evidence>
<feature type="domain" description="Major facilitator superfamily (MFS) profile" evidence="9">
    <location>
        <begin position="18"/>
        <end position="392"/>
    </location>
</feature>
<evidence type="ECO:0000256" key="2">
    <source>
        <dbReference type="ARBA" id="ARBA00004651"/>
    </source>
</evidence>
<keyword evidence="4" id="KW-1003">Cell membrane</keyword>
<evidence type="ECO:0000256" key="4">
    <source>
        <dbReference type="ARBA" id="ARBA00022475"/>
    </source>
</evidence>
<dbReference type="InterPro" id="IPR036259">
    <property type="entry name" value="MFS_trans_sf"/>
</dbReference>
<reference evidence="11" key="1">
    <citation type="journal article" date="2019" name="Int. J. Syst. Evol. Microbiol.">
        <title>The Global Catalogue of Microorganisms (GCM) 10K type strain sequencing project: providing services to taxonomists for standard genome sequencing and annotation.</title>
        <authorList>
            <consortium name="The Broad Institute Genomics Platform"/>
            <consortium name="The Broad Institute Genome Sequencing Center for Infectious Disease"/>
            <person name="Wu L."/>
            <person name="Ma J."/>
        </authorList>
    </citation>
    <scope>NUCLEOTIDE SEQUENCE [LARGE SCALE GENOMIC DNA]</scope>
    <source>
        <strain evidence="11">KCTC 42739</strain>
    </source>
</reference>
<evidence type="ECO:0000256" key="6">
    <source>
        <dbReference type="ARBA" id="ARBA00022989"/>
    </source>
</evidence>
<accession>A0ABV7SU06</accession>
<name>A0ABV7SU06_9SPHN</name>
<evidence type="ECO:0000313" key="11">
    <source>
        <dbReference type="Proteomes" id="UP001595713"/>
    </source>
</evidence>
<feature type="transmembrane region" description="Helical" evidence="8">
    <location>
        <begin position="300"/>
        <end position="326"/>
    </location>
</feature>
<keyword evidence="6 8" id="KW-1133">Transmembrane helix</keyword>
<feature type="transmembrane region" description="Helical" evidence="8">
    <location>
        <begin position="207"/>
        <end position="229"/>
    </location>
</feature>
<feature type="transmembrane region" description="Helical" evidence="8">
    <location>
        <begin position="249"/>
        <end position="268"/>
    </location>
</feature>
<dbReference type="PRINTS" id="PR01035">
    <property type="entry name" value="TCRTETA"/>
</dbReference>